<sequence>MDDRVPVLAAENFSRFKKLRTIPHFSLHLLISTIISIFGIILAATWPDSKRCEAYFIMLYVRAGFWIITWVFDYIVKYHHDQLRLNGYHDFYRATKTHKSVPLTIVSLWNTALLTVAAGIHHYYGDNFFIKCMESFLSPVVYVTAFTVAETFVLFAVHGTYIYRVHKFNTSQMPPDALQGINTVLGSVGLMQRGADITELLEKQADLINYLRDHNMKLNQKLMQVTNQFRPSI</sequence>
<dbReference type="GO" id="GO:0005770">
    <property type="term" value="C:late endosome"/>
    <property type="evidence" value="ECO:0007669"/>
    <property type="project" value="TreeGrafter"/>
</dbReference>
<feature type="transmembrane region" description="Helical" evidence="7">
    <location>
        <begin position="140"/>
        <end position="163"/>
    </location>
</feature>
<dbReference type="PANTHER" id="PTHR31592">
    <property type="entry name" value="TRANSMEMBRANE PROTEIN 192"/>
    <property type="match status" value="1"/>
</dbReference>
<feature type="transmembrane region" description="Helical" evidence="7">
    <location>
        <begin position="25"/>
        <end position="45"/>
    </location>
</feature>
<keyword evidence="9" id="KW-1185">Reference proteome</keyword>
<accession>A0A1J1IP61</accession>
<dbReference type="AlphaFoldDB" id="A0A1J1IP61"/>
<dbReference type="GO" id="GO:0005765">
    <property type="term" value="C:lysosomal membrane"/>
    <property type="evidence" value="ECO:0007669"/>
    <property type="project" value="TreeGrafter"/>
</dbReference>
<gene>
    <name evidence="8" type="ORF">CLUMA_CG014392</name>
</gene>
<organism evidence="8 9">
    <name type="scientific">Clunio marinus</name>
    <dbReference type="NCBI Taxonomy" id="568069"/>
    <lineage>
        <taxon>Eukaryota</taxon>
        <taxon>Metazoa</taxon>
        <taxon>Ecdysozoa</taxon>
        <taxon>Arthropoda</taxon>
        <taxon>Hexapoda</taxon>
        <taxon>Insecta</taxon>
        <taxon>Pterygota</taxon>
        <taxon>Neoptera</taxon>
        <taxon>Endopterygota</taxon>
        <taxon>Diptera</taxon>
        <taxon>Nematocera</taxon>
        <taxon>Chironomoidea</taxon>
        <taxon>Chironomidae</taxon>
        <taxon>Clunio</taxon>
    </lineage>
</organism>
<proteinExistence type="inferred from homology"/>
<protein>
    <recommendedName>
        <fullName evidence="3">Transmembrane protein 192</fullName>
    </recommendedName>
</protein>
<keyword evidence="4 7" id="KW-0812">Transmembrane</keyword>
<dbReference type="EMBL" id="CVRI01000055">
    <property type="protein sequence ID" value="CRL01522.1"/>
    <property type="molecule type" value="Genomic_DNA"/>
</dbReference>
<dbReference type="Proteomes" id="UP000183832">
    <property type="component" value="Unassembled WGS sequence"/>
</dbReference>
<evidence type="ECO:0000256" key="6">
    <source>
        <dbReference type="ARBA" id="ARBA00023136"/>
    </source>
</evidence>
<dbReference type="STRING" id="568069.A0A1J1IP61"/>
<feature type="transmembrane region" description="Helical" evidence="7">
    <location>
        <begin position="57"/>
        <end position="76"/>
    </location>
</feature>
<name>A0A1J1IP61_9DIPT</name>
<dbReference type="OrthoDB" id="6277625at2759"/>
<evidence type="ECO:0000313" key="8">
    <source>
        <dbReference type="EMBL" id="CRL01522.1"/>
    </source>
</evidence>
<evidence type="ECO:0000256" key="2">
    <source>
        <dbReference type="ARBA" id="ARBA00006314"/>
    </source>
</evidence>
<dbReference type="PANTHER" id="PTHR31592:SF1">
    <property type="entry name" value="TRANSMEMBRANE PROTEIN 192"/>
    <property type="match status" value="1"/>
</dbReference>
<evidence type="ECO:0000256" key="7">
    <source>
        <dbReference type="SAM" id="Phobius"/>
    </source>
</evidence>
<dbReference type="Pfam" id="PF14802">
    <property type="entry name" value="TMEM192"/>
    <property type="match status" value="1"/>
</dbReference>
<evidence type="ECO:0000256" key="1">
    <source>
        <dbReference type="ARBA" id="ARBA00004141"/>
    </source>
</evidence>
<comment type="similarity">
    <text evidence="2">Belongs to the TMEM192 family.</text>
</comment>
<evidence type="ECO:0000313" key="9">
    <source>
        <dbReference type="Proteomes" id="UP000183832"/>
    </source>
</evidence>
<keyword evidence="5 7" id="KW-1133">Transmembrane helix</keyword>
<evidence type="ECO:0000256" key="3">
    <source>
        <dbReference type="ARBA" id="ARBA00014635"/>
    </source>
</evidence>
<keyword evidence="6 7" id="KW-0472">Membrane</keyword>
<evidence type="ECO:0000256" key="4">
    <source>
        <dbReference type="ARBA" id="ARBA00022692"/>
    </source>
</evidence>
<comment type="subcellular location">
    <subcellularLocation>
        <location evidence="1">Membrane</location>
        <topology evidence="1">Multi-pass membrane protein</topology>
    </subcellularLocation>
</comment>
<feature type="transmembrane region" description="Helical" evidence="7">
    <location>
        <begin position="101"/>
        <end position="120"/>
    </location>
</feature>
<evidence type="ECO:0000256" key="5">
    <source>
        <dbReference type="ARBA" id="ARBA00022989"/>
    </source>
</evidence>
<reference evidence="8 9" key="1">
    <citation type="submission" date="2015-04" db="EMBL/GenBank/DDBJ databases">
        <authorList>
            <person name="Syromyatnikov M.Y."/>
            <person name="Popov V.N."/>
        </authorList>
    </citation>
    <scope>NUCLEOTIDE SEQUENCE [LARGE SCALE GENOMIC DNA]</scope>
</reference>
<dbReference type="InterPro" id="IPR029399">
    <property type="entry name" value="TMEM192"/>
</dbReference>